<dbReference type="ESTHER" id="9actn-a0a2i2l1e4">
    <property type="family name" value="Carb_B_Bacteria"/>
</dbReference>
<evidence type="ECO:0000256" key="3">
    <source>
        <dbReference type="RuleBase" id="RU361235"/>
    </source>
</evidence>
<dbReference type="EMBL" id="FZMO01000547">
    <property type="protein sequence ID" value="SNQ51742.1"/>
    <property type="molecule type" value="Genomic_DNA"/>
</dbReference>
<sequence>MTPVAAESVVATSSSGSAPEVRLTGGVVRGSREGGLAVFRGVPYAAPPVGELRFAAPRPAPGWDGVRPAVTFGPAVPQSEVLGQQASTQDAVGDDWLTVNVWSPDVDPAAALPVMVWIYGGAYVLGTSGRPEYDGGHLARDGQVVVVTFNYRLGVEGFAQIAGAPPNRGLLDQIAALEWARDNITAFGGDPDQVTIFGESAGGGSVAALLAMPRARGLFRRAIAQSVPGTFFAPELAADLAVAFAAEVGARPTVADLAGVDPALLAAAGDAVAGDLDAGDLDAGDLDAAGEPRAAGASGAVGRAGRMARAGRWGLAARRSILFAPVVDGDVLPSTPWEAVAGGAARDVGLLVGHTRDEQRLFTAMSGLLGQVRPEQAAEALQDLAPGPGGARGYRDAYPQAGPGELYELVHSDWLFRMPSLRLAEAQVAGGGQAHLYELAWAAPGMGGILGACHGLDVPLVFGNLTTGQTALLFGESPAAEAETLSAAMRTAWTGFATHGDPGWQAFDPERRLTQVFDTPTTVTAYPQDRSRLIWQHHTFPPLPLLG</sequence>
<dbReference type="InterPro" id="IPR029058">
    <property type="entry name" value="AB_hydrolase_fold"/>
</dbReference>
<evidence type="ECO:0000256" key="1">
    <source>
        <dbReference type="ARBA" id="ARBA00005964"/>
    </source>
</evidence>
<proteinExistence type="inferred from homology"/>
<dbReference type="InterPro" id="IPR002018">
    <property type="entry name" value="CarbesteraseB"/>
</dbReference>
<dbReference type="PANTHER" id="PTHR11559">
    <property type="entry name" value="CARBOXYLESTERASE"/>
    <property type="match status" value="1"/>
</dbReference>
<dbReference type="SUPFAM" id="SSF53474">
    <property type="entry name" value="alpha/beta-Hydrolases"/>
    <property type="match status" value="1"/>
</dbReference>
<dbReference type="Gene3D" id="3.40.50.1820">
    <property type="entry name" value="alpha/beta hydrolase"/>
    <property type="match status" value="1"/>
</dbReference>
<dbReference type="InterPro" id="IPR019826">
    <property type="entry name" value="Carboxylesterase_B_AS"/>
</dbReference>
<dbReference type="Pfam" id="PF00135">
    <property type="entry name" value="COesterase"/>
    <property type="match status" value="2"/>
</dbReference>
<dbReference type="Proteomes" id="UP000234331">
    <property type="component" value="Unassembled WGS sequence"/>
</dbReference>
<name>A0A2I2L1E4_9ACTN</name>
<organism evidence="6 7">
    <name type="scientific">Frankia canadensis</name>
    <dbReference type="NCBI Taxonomy" id="1836972"/>
    <lineage>
        <taxon>Bacteria</taxon>
        <taxon>Bacillati</taxon>
        <taxon>Actinomycetota</taxon>
        <taxon>Actinomycetes</taxon>
        <taxon>Frankiales</taxon>
        <taxon>Frankiaceae</taxon>
        <taxon>Frankia</taxon>
    </lineage>
</organism>
<dbReference type="GO" id="GO:0004104">
    <property type="term" value="F:cholinesterase activity"/>
    <property type="evidence" value="ECO:0007669"/>
    <property type="project" value="InterPro"/>
</dbReference>
<accession>A0A2I2L1E4</accession>
<reference evidence="6 7" key="1">
    <citation type="submission" date="2017-06" db="EMBL/GenBank/DDBJ databases">
        <authorList>
            <person name="Kim H.J."/>
            <person name="Triplett B.A."/>
        </authorList>
    </citation>
    <scope>NUCLEOTIDE SEQUENCE [LARGE SCALE GENOMIC DNA]</scope>
    <source>
        <strain evidence="6">FRACA_ARgP5</strain>
    </source>
</reference>
<evidence type="ECO:0000256" key="4">
    <source>
        <dbReference type="SAM" id="MobiDB-lite"/>
    </source>
</evidence>
<protein>
    <recommendedName>
        <fullName evidence="3">Carboxylic ester hydrolase</fullName>
        <ecNumber evidence="3">3.1.1.-</ecNumber>
    </recommendedName>
</protein>
<feature type="compositionally biased region" description="Low complexity" evidence="4">
    <location>
        <begin position="1"/>
        <end position="18"/>
    </location>
</feature>
<dbReference type="AlphaFoldDB" id="A0A2I2L1E4"/>
<gene>
    <name evidence="6" type="ORF">FRACA_80042</name>
</gene>
<feature type="domain" description="Carboxylesterase type B" evidence="5">
    <location>
        <begin position="18"/>
        <end position="248"/>
    </location>
</feature>
<dbReference type="RefSeq" id="WP_101835865.1">
    <property type="nucleotide sequence ID" value="NZ_FZMO01000547.1"/>
</dbReference>
<feature type="domain" description="Carboxylesterase type B" evidence="5">
    <location>
        <begin position="410"/>
        <end position="504"/>
    </location>
</feature>
<dbReference type="PRINTS" id="PR00878">
    <property type="entry name" value="CHOLNESTRASE"/>
</dbReference>
<evidence type="ECO:0000259" key="5">
    <source>
        <dbReference type="Pfam" id="PF00135"/>
    </source>
</evidence>
<keyword evidence="7" id="KW-1185">Reference proteome</keyword>
<keyword evidence="2 3" id="KW-0378">Hydrolase</keyword>
<dbReference type="EC" id="3.1.1.-" evidence="3"/>
<evidence type="ECO:0000256" key="2">
    <source>
        <dbReference type="ARBA" id="ARBA00022801"/>
    </source>
</evidence>
<feature type="region of interest" description="Disordered" evidence="4">
    <location>
        <begin position="1"/>
        <end position="20"/>
    </location>
</feature>
<evidence type="ECO:0000313" key="6">
    <source>
        <dbReference type="EMBL" id="SNQ51742.1"/>
    </source>
</evidence>
<dbReference type="PROSITE" id="PS00122">
    <property type="entry name" value="CARBOXYLESTERASE_B_1"/>
    <property type="match status" value="1"/>
</dbReference>
<comment type="similarity">
    <text evidence="1 3">Belongs to the type-B carboxylesterase/lipase family.</text>
</comment>
<evidence type="ECO:0000313" key="7">
    <source>
        <dbReference type="Proteomes" id="UP000234331"/>
    </source>
</evidence>
<dbReference type="InterPro" id="IPR050309">
    <property type="entry name" value="Type-B_Carboxylest/Lipase"/>
</dbReference>
<dbReference type="OrthoDB" id="3199405at2"/>
<dbReference type="InterPro" id="IPR000997">
    <property type="entry name" value="Cholinesterase"/>
</dbReference>